<sequence>MTLQLKEGEYFGKNTLAQEDDAFKFSLQRYEPGFSISEHYHENDYISILTRGTYLEKTKTEQSGIEAGNIIFRPKEYNHSNAFTENGGTCFNIEFKKDWAKTLDFKFRLPAGFKNYKTGLFAPFYTLVHQFVNHQVVPENNTELIYEWLFQINQDIPIAGRQPWIAKVKTILEEELAVFHSLSSLSERIFVHPVYLSGTFKKKTGMTVSEYQLEMKLKNAMHLLLNTQSSITEIGFGNGFFDDAHFIHAFKNKYGVSPYQFRQALKS</sequence>
<evidence type="ECO:0000259" key="4">
    <source>
        <dbReference type="PROSITE" id="PS01124"/>
    </source>
</evidence>
<comment type="caution">
    <text evidence="5">The sequence shown here is derived from an EMBL/GenBank/DDBJ whole genome shotgun (WGS) entry which is preliminary data.</text>
</comment>
<dbReference type="RefSeq" id="WP_135525845.1">
    <property type="nucleotide sequence ID" value="NZ_SRLH01000003.1"/>
</dbReference>
<dbReference type="OrthoDB" id="511992at2"/>
<gene>
    <name evidence="5" type="ORF">E4635_06640</name>
</gene>
<dbReference type="InterPro" id="IPR014710">
    <property type="entry name" value="RmlC-like_jellyroll"/>
</dbReference>
<dbReference type="InterPro" id="IPR009057">
    <property type="entry name" value="Homeodomain-like_sf"/>
</dbReference>
<dbReference type="Gene3D" id="1.10.10.60">
    <property type="entry name" value="Homeodomain-like"/>
    <property type="match status" value="2"/>
</dbReference>
<dbReference type="PANTHER" id="PTHR43280:SF2">
    <property type="entry name" value="HTH-TYPE TRANSCRIPTIONAL REGULATOR EXSA"/>
    <property type="match status" value="1"/>
</dbReference>
<dbReference type="PROSITE" id="PS01124">
    <property type="entry name" value="HTH_ARAC_FAMILY_2"/>
    <property type="match status" value="1"/>
</dbReference>
<evidence type="ECO:0000256" key="2">
    <source>
        <dbReference type="ARBA" id="ARBA00023125"/>
    </source>
</evidence>
<name>A0A4Z0LB99_9FLAO</name>
<dbReference type="PANTHER" id="PTHR43280">
    <property type="entry name" value="ARAC-FAMILY TRANSCRIPTIONAL REGULATOR"/>
    <property type="match status" value="1"/>
</dbReference>
<evidence type="ECO:0000256" key="1">
    <source>
        <dbReference type="ARBA" id="ARBA00023015"/>
    </source>
</evidence>
<dbReference type="AlphaFoldDB" id="A0A4Z0LB99"/>
<dbReference type="Pfam" id="PF12833">
    <property type="entry name" value="HTH_18"/>
    <property type="match status" value="1"/>
</dbReference>
<proteinExistence type="predicted"/>
<keyword evidence="2" id="KW-0238">DNA-binding</keyword>
<evidence type="ECO:0000313" key="6">
    <source>
        <dbReference type="Proteomes" id="UP000297407"/>
    </source>
</evidence>
<dbReference type="GO" id="GO:0043565">
    <property type="term" value="F:sequence-specific DNA binding"/>
    <property type="evidence" value="ECO:0007669"/>
    <property type="project" value="InterPro"/>
</dbReference>
<dbReference type="InterPro" id="IPR018060">
    <property type="entry name" value="HTH_AraC"/>
</dbReference>
<dbReference type="SMART" id="SM00342">
    <property type="entry name" value="HTH_ARAC"/>
    <property type="match status" value="1"/>
</dbReference>
<protein>
    <submittedName>
        <fullName evidence="5">AraC family transcriptional regulator</fullName>
    </submittedName>
</protein>
<accession>A0A4Z0LB99</accession>
<dbReference type="PROSITE" id="PS00041">
    <property type="entry name" value="HTH_ARAC_FAMILY_1"/>
    <property type="match status" value="1"/>
</dbReference>
<dbReference type="InterPro" id="IPR018062">
    <property type="entry name" value="HTH_AraC-typ_CS"/>
</dbReference>
<organism evidence="5 6">
    <name type="scientific">Flavobacterium humi</name>
    <dbReference type="NCBI Taxonomy" id="2562683"/>
    <lineage>
        <taxon>Bacteria</taxon>
        <taxon>Pseudomonadati</taxon>
        <taxon>Bacteroidota</taxon>
        <taxon>Flavobacteriia</taxon>
        <taxon>Flavobacteriales</taxon>
        <taxon>Flavobacteriaceae</taxon>
        <taxon>Flavobacterium</taxon>
    </lineage>
</organism>
<evidence type="ECO:0000313" key="5">
    <source>
        <dbReference type="EMBL" id="TGD58585.1"/>
    </source>
</evidence>
<keyword evidence="6" id="KW-1185">Reference proteome</keyword>
<dbReference type="EMBL" id="SRLH01000003">
    <property type="protein sequence ID" value="TGD58585.1"/>
    <property type="molecule type" value="Genomic_DNA"/>
</dbReference>
<feature type="domain" description="HTH araC/xylS-type" evidence="4">
    <location>
        <begin position="166"/>
        <end position="264"/>
    </location>
</feature>
<dbReference type="SUPFAM" id="SSF46689">
    <property type="entry name" value="Homeodomain-like"/>
    <property type="match status" value="1"/>
</dbReference>
<dbReference type="Proteomes" id="UP000297407">
    <property type="component" value="Unassembled WGS sequence"/>
</dbReference>
<reference evidence="5 6" key="1">
    <citation type="submission" date="2019-04" db="EMBL/GenBank/DDBJ databases">
        <title>Flavobacterium sp. strain DS2-A Genome sequencing and assembly.</title>
        <authorList>
            <person name="Kim I."/>
        </authorList>
    </citation>
    <scope>NUCLEOTIDE SEQUENCE [LARGE SCALE GENOMIC DNA]</scope>
    <source>
        <strain evidence="5 6">DS2-A</strain>
    </source>
</reference>
<keyword evidence="3" id="KW-0804">Transcription</keyword>
<dbReference type="Gene3D" id="2.60.120.10">
    <property type="entry name" value="Jelly Rolls"/>
    <property type="match status" value="1"/>
</dbReference>
<dbReference type="GO" id="GO:0003700">
    <property type="term" value="F:DNA-binding transcription factor activity"/>
    <property type="evidence" value="ECO:0007669"/>
    <property type="project" value="InterPro"/>
</dbReference>
<evidence type="ECO:0000256" key="3">
    <source>
        <dbReference type="ARBA" id="ARBA00023163"/>
    </source>
</evidence>
<keyword evidence="1" id="KW-0805">Transcription regulation</keyword>